<dbReference type="Proteomes" id="UP000265618">
    <property type="component" value="Unassembled WGS sequence"/>
</dbReference>
<evidence type="ECO:0000313" key="2">
    <source>
        <dbReference type="EMBL" id="GIQ81387.1"/>
    </source>
</evidence>
<accession>A0A9K3GG16</accession>
<reference evidence="2 3" key="1">
    <citation type="journal article" date="2018" name="PLoS ONE">
        <title>The draft genome of Kipferlia bialata reveals reductive genome evolution in fornicate parasites.</title>
        <authorList>
            <person name="Tanifuji G."/>
            <person name="Takabayashi S."/>
            <person name="Kume K."/>
            <person name="Takagi M."/>
            <person name="Nakayama T."/>
            <person name="Kamikawa R."/>
            <person name="Inagaki Y."/>
            <person name="Hashimoto T."/>
        </authorList>
    </citation>
    <scope>NUCLEOTIDE SEQUENCE [LARGE SCALE GENOMIC DNA]</scope>
    <source>
        <strain evidence="2">NY0173</strain>
    </source>
</reference>
<feature type="compositionally biased region" description="Basic and acidic residues" evidence="1">
    <location>
        <begin position="124"/>
        <end position="144"/>
    </location>
</feature>
<dbReference type="AlphaFoldDB" id="A0A9K3GG16"/>
<dbReference type="EMBL" id="BDIP01000379">
    <property type="protein sequence ID" value="GIQ81387.1"/>
    <property type="molecule type" value="Genomic_DNA"/>
</dbReference>
<feature type="compositionally biased region" description="Basic and acidic residues" evidence="1">
    <location>
        <begin position="20"/>
        <end position="37"/>
    </location>
</feature>
<keyword evidence="3" id="KW-1185">Reference proteome</keyword>
<feature type="region of interest" description="Disordered" evidence="1">
    <location>
        <begin position="124"/>
        <end position="173"/>
    </location>
</feature>
<comment type="caution">
    <text evidence="2">The sequence shown here is derived from an EMBL/GenBank/DDBJ whole genome shotgun (WGS) entry which is preliminary data.</text>
</comment>
<evidence type="ECO:0000256" key="1">
    <source>
        <dbReference type="SAM" id="MobiDB-lite"/>
    </source>
</evidence>
<gene>
    <name evidence="2" type="ORF">KIPB_002337</name>
</gene>
<feature type="non-terminal residue" evidence="2">
    <location>
        <position position="1"/>
    </location>
</feature>
<name>A0A9K3GG16_9EUKA</name>
<evidence type="ECO:0000313" key="3">
    <source>
        <dbReference type="Proteomes" id="UP000265618"/>
    </source>
</evidence>
<proteinExistence type="predicted"/>
<organism evidence="2 3">
    <name type="scientific">Kipferlia bialata</name>
    <dbReference type="NCBI Taxonomy" id="797122"/>
    <lineage>
        <taxon>Eukaryota</taxon>
        <taxon>Metamonada</taxon>
        <taxon>Carpediemonas-like organisms</taxon>
        <taxon>Kipferlia</taxon>
    </lineage>
</organism>
<feature type="region of interest" description="Disordered" evidence="1">
    <location>
        <begin position="1"/>
        <end position="37"/>
    </location>
</feature>
<protein>
    <submittedName>
        <fullName evidence="2">Uncharacterized protein</fullName>
    </submittedName>
</protein>
<sequence>LLAAPGSAPPCFSPQDEVEGERVPVEGETQEEREIEAQRHREAIQARVRDKIVARAGTALDDALLLPEGYELLTGTELDRSEIAVPEEIIEQYIIQPGTEESMLRERAWNAVHKRVYDRAIQKRHDRREAATSREQHKRDKERNAQVTVGERGRGRGRGRGTRTRTGAIAHYP</sequence>